<feature type="compositionally biased region" description="Polar residues" evidence="1">
    <location>
        <begin position="36"/>
        <end position="49"/>
    </location>
</feature>
<dbReference type="Proteomes" id="UP000198694">
    <property type="component" value="Unassembled WGS sequence"/>
</dbReference>
<dbReference type="EMBL" id="FNFL01000002">
    <property type="protein sequence ID" value="SDK08906.1"/>
    <property type="molecule type" value="Genomic_DNA"/>
</dbReference>
<evidence type="ECO:0000313" key="3">
    <source>
        <dbReference type="Proteomes" id="UP000198694"/>
    </source>
</evidence>
<evidence type="ECO:0000313" key="2">
    <source>
        <dbReference type="EMBL" id="SDK08906.1"/>
    </source>
</evidence>
<gene>
    <name evidence="2" type="ORF">SAMN05216243_1946</name>
</gene>
<reference evidence="2 3" key="1">
    <citation type="submission" date="2016-10" db="EMBL/GenBank/DDBJ databases">
        <authorList>
            <person name="de Groot N.N."/>
        </authorList>
    </citation>
    <scope>NUCLEOTIDE SEQUENCE [LARGE SCALE GENOMIC DNA]</scope>
    <source>
        <strain evidence="2 3">CGMCC 1.6502</strain>
    </source>
</reference>
<organism evidence="2 3">
    <name type="scientific">Sediminibacillus albus</name>
    <dbReference type="NCBI Taxonomy" id="407036"/>
    <lineage>
        <taxon>Bacteria</taxon>
        <taxon>Bacillati</taxon>
        <taxon>Bacillota</taxon>
        <taxon>Bacilli</taxon>
        <taxon>Bacillales</taxon>
        <taxon>Bacillaceae</taxon>
        <taxon>Sediminibacillus</taxon>
    </lineage>
</organism>
<accession>A0A1G8Z1I1</accession>
<protein>
    <recommendedName>
        <fullName evidence="4">DUF3993 domain-containing protein</fullName>
    </recommendedName>
</protein>
<evidence type="ECO:0000256" key="1">
    <source>
        <dbReference type="SAM" id="MobiDB-lite"/>
    </source>
</evidence>
<dbReference type="AlphaFoldDB" id="A0A1G8Z1I1"/>
<dbReference type="OrthoDB" id="2880030at2"/>
<feature type="region of interest" description="Disordered" evidence="1">
    <location>
        <begin position="36"/>
        <end position="66"/>
    </location>
</feature>
<name>A0A1G8Z1I1_9BACI</name>
<feature type="compositionally biased region" description="Basic and acidic residues" evidence="1">
    <location>
        <begin position="50"/>
        <end position="66"/>
    </location>
</feature>
<dbReference type="RefSeq" id="WP_093213419.1">
    <property type="nucleotide sequence ID" value="NZ_FNFL01000002.1"/>
</dbReference>
<sequence length="188" mass="21557">MKKQSFQIIAFIALIFILSILTLSFQSGDPDLTADNASANVTTESNPAQNEKDHREKESQPEKLDHEHLTSVTKSFMDKLVQETTESFQVKNFDSKEELIDEFGTIASPSVAEKYIDVYYTEKADGLYLLPTETPPWFQSDSEYEMMDMENGKVKVIQENQTELYGSYKIELELTFTDSWKITNTKHS</sequence>
<proteinExistence type="predicted"/>
<evidence type="ECO:0008006" key="4">
    <source>
        <dbReference type="Google" id="ProtNLM"/>
    </source>
</evidence>
<dbReference type="STRING" id="407036.SAMN05216243_1946"/>
<keyword evidence="3" id="KW-1185">Reference proteome</keyword>